<proteinExistence type="predicted"/>
<dbReference type="Pfam" id="PF00296">
    <property type="entry name" value="Bac_luciferase"/>
    <property type="match status" value="1"/>
</dbReference>
<dbReference type="InterPro" id="IPR050564">
    <property type="entry name" value="F420-G6PD/mer"/>
</dbReference>
<evidence type="ECO:0000259" key="2">
    <source>
        <dbReference type="Pfam" id="PF00296"/>
    </source>
</evidence>
<keyword evidence="1" id="KW-0560">Oxidoreductase</keyword>
<dbReference type="SUPFAM" id="SSF51679">
    <property type="entry name" value="Bacterial luciferase-like"/>
    <property type="match status" value="1"/>
</dbReference>
<dbReference type="RefSeq" id="WP_115848830.1">
    <property type="nucleotide sequence ID" value="NZ_QTUC01000001.1"/>
</dbReference>
<gene>
    <name evidence="3" type="ORF">DFJ64_0327</name>
</gene>
<dbReference type="InterPro" id="IPR036661">
    <property type="entry name" value="Luciferase-like_sf"/>
</dbReference>
<comment type="caution">
    <text evidence="3">The sequence shown here is derived from an EMBL/GenBank/DDBJ whole genome shotgun (WGS) entry which is preliminary data.</text>
</comment>
<dbReference type="Gene3D" id="3.20.20.30">
    <property type="entry name" value="Luciferase-like domain"/>
    <property type="match status" value="1"/>
</dbReference>
<dbReference type="PANTHER" id="PTHR43244">
    <property type="match status" value="1"/>
</dbReference>
<dbReference type="PANTHER" id="PTHR43244:SF1">
    <property type="entry name" value="5,10-METHYLENETETRAHYDROMETHANOPTERIN REDUCTASE"/>
    <property type="match status" value="1"/>
</dbReference>
<organism evidence="3 4">
    <name type="scientific">Thermasporomyces composti</name>
    <dbReference type="NCBI Taxonomy" id="696763"/>
    <lineage>
        <taxon>Bacteria</taxon>
        <taxon>Bacillati</taxon>
        <taxon>Actinomycetota</taxon>
        <taxon>Actinomycetes</taxon>
        <taxon>Propionibacteriales</taxon>
        <taxon>Nocardioidaceae</taxon>
        <taxon>Thermasporomyces</taxon>
    </lineage>
</organism>
<dbReference type="CDD" id="cd01097">
    <property type="entry name" value="Tetrahydromethanopterin_reductase"/>
    <property type="match status" value="1"/>
</dbReference>
<feature type="domain" description="Luciferase-like" evidence="2">
    <location>
        <begin position="8"/>
        <end position="300"/>
    </location>
</feature>
<dbReference type="InterPro" id="IPR019945">
    <property type="entry name" value="F420_G6P_DH-rel"/>
</dbReference>
<sequence>MKYGYKASAEQFGPRELLDYALLAERLGFDLVAVSDHFQPWRHTSGHAPLVFTWLGALAATSTRITMGTSVLTPMLRYHPSIVAQGFGTLERLAPGRVYLGVGTGEAMNEVPATGAEWPSGKERRARLREAVDLIRTLWSQERVDYDGEYYKTRQATIYERPETPPPIYVAAGGPLAGKLAGRIGDGLIATSGKDPELYEAVLAAMREGARAAGRAESGFPLQIEIKVSYDTDLDAAREACRWWAALGLSAEQKQGTHDPLELERLADADPLAGTKRFIVTNDPDEVVEKVAPYVELGFTELVFHGPGDDQARFLELFARDVLPKLRERWPSA</sequence>
<keyword evidence="4" id="KW-1185">Reference proteome</keyword>
<dbReference type="AlphaFoldDB" id="A0A3D9V0F4"/>
<dbReference type="NCBIfam" id="TIGR03557">
    <property type="entry name" value="F420_G6P_family"/>
    <property type="match status" value="1"/>
</dbReference>
<name>A0A3D9V0F4_THECX</name>
<dbReference type="GO" id="GO:0016705">
    <property type="term" value="F:oxidoreductase activity, acting on paired donors, with incorporation or reduction of molecular oxygen"/>
    <property type="evidence" value="ECO:0007669"/>
    <property type="project" value="InterPro"/>
</dbReference>
<dbReference type="OrthoDB" id="180193at2"/>
<evidence type="ECO:0000256" key="1">
    <source>
        <dbReference type="ARBA" id="ARBA00023002"/>
    </source>
</evidence>
<evidence type="ECO:0000313" key="3">
    <source>
        <dbReference type="EMBL" id="REF34959.1"/>
    </source>
</evidence>
<reference evidence="3 4" key="1">
    <citation type="submission" date="2018-08" db="EMBL/GenBank/DDBJ databases">
        <title>Sequencing the genomes of 1000 actinobacteria strains.</title>
        <authorList>
            <person name="Klenk H.-P."/>
        </authorList>
    </citation>
    <scope>NUCLEOTIDE SEQUENCE [LARGE SCALE GENOMIC DNA]</scope>
    <source>
        <strain evidence="3 4">DSM 22891</strain>
    </source>
</reference>
<dbReference type="InterPro" id="IPR011251">
    <property type="entry name" value="Luciferase-like_dom"/>
</dbReference>
<accession>A0A3D9V0F4</accession>
<protein>
    <submittedName>
        <fullName evidence="3">Coenzyme F420-dependent glucose-6-phosphate dehydrogenase</fullName>
    </submittedName>
</protein>
<dbReference type="Proteomes" id="UP000256485">
    <property type="component" value="Unassembled WGS sequence"/>
</dbReference>
<evidence type="ECO:0000313" key="4">
    <source>
        <dbReference type="Proteomes" id="UP000256485"/>
    </source>
</evidence>
<dbReference type="EMBL" id="QTUC01000001">
    <property type="protein sequence ID" value="REF34959.1"/>
    <property type="molecule type" value="Genomic_DNA"/>
</dbReference>